<dbReference type="InterPro" id="IPR050491">
    <property type="entry name" value="AmpC-like"/>
</dbReference>
<evidence type="ECO:0000313" key="4">
    <source>
        <dbReference type="Proteomes" id="UP000572540"/>
    </source>
</evidence>
<dbReference type="RefSeq" id="WP_218905244.1">
    <property type="nucleotide sequence ID" value="NZ_JACCAU010000001.1"/>
</dbReference>
<dbReference type="SUPFAM" id="SSF56601">
    <property type="entry name" value="beta-lactamase/transpeptidase-like"/>
    <property type="match status" value="1"/>
</dbReference>
<reference evidence="3 4" key="1">
    <citation type="submission" date="2020-07" db="EMBL/GenBank/DDBJ databases">
        <title>Exploring microbial biodiversity for novel pathways involved in the catabolism of aromatic compounds derived from lignin.</title>
        <authorList>
            <person name="Elkins J."/>
        </authorList>
    </citation>
    <scope>NUCLEOTIDE SEQUENCE [LARGE SCALE GENOMIC DNA]</scope>
    <source>
        <strain evidence="3 4">H2C3B</strain>
    </source>
</reference>
<evidence type="ECO:0000313" key="3">
    <source>
        <dbReference type="EMBL" id="NYH15015.1"/>
    </source>
</evidence>
<dbReference type="Pfam" id="PF00144">
    <property type="entry name" value="Beta-lactamase"/>
    <property type="match status" value="1"/>
</dbReference>
<dbReference type="AlphaFoldDB" id="A0A7Y9W6Z7"/>
<protein>
    <submittedName>
        <fullName evidence="3">CubicO group peptidase (Beta-lactamase class C family)</fullName>
    </submittedName>
</protein>
<name>A0A7Y9W6Z7_9BURK</name>
<sequence length="391" mass="41741">MERRAFCAGSLGLAVLGPFAFAGCGGGKVQSGAFENWQRDFEAGVPARMLAAEVPGTAVAIVSKQTSTRYAAAFGFADLQQKRAFTVDTPTHLASVSKLFTASALVQLFERRGLDLHADVNSFIDFSVRNPAYPDLPITPHQLITHTSSISDDGYVDFSTDGDPTQSLSSFLRNYLVNGGAAYSPDTSFLKAKPGAQWSYCNVAVALAGYVVESVSKQSFSSYTSANLFEPLGMANAHWYLKEFAPNVLAKPYIYENNALVELPQEGYPDVPAGMLRCSVNNLASMLHAMLGGNTGQQAILSPSAVAAMLRQQIDPAIAAYQGLGWISEDINGRPFVGHSGSDSGASNMVVLTEDQNYAVAVLMNIDSTSDNEKFRSSMIEDLLAGVKLAG</sequence>
<comment type="caution">
    <text evidence="3">The sequence shown here is derived from an EMBL/GenBank/DDBJ whole genome shotgun (WGS) entry which is preliminary data.</text>
</comment>
<feature type="signal peptide" evidence="1">
    <location>
        <begin position="1"/>
        <end position="22"/>
    </location>
</feature>
<gene>
    <name evidence="3" type="ORF">GGD41_002243</name>
</gene>
<dbReference type="PROSITE" id="PS51257">
    <property type="entry name" value="PROKAR_LIPOPROTEIN"/>
    <property type="match status" value="1"/>
</dbReference>
<dbReference type="Proteomes" id="UP000572540">
    <property type="component" value="Unassembled WGS sequence"/>
</dbReference>
<dbReference type="InterPro" id="IPR012338">
    <property type="entry name" value="Beta-lactam/transpept-like"/>
</dbReference>
<evidence type="ECO:0000259" key="2">
    <source>
        <dbReference type="Pfam" id="PF00144"/>
    </source>
</evidence>
<accession>A0A7Y9W6Z7</accession>
<feature type="chain" id="PRO_5030964071" evidence="1">
    <location>
        <begin position="23"/>
        <end position="391"/>
    </location>
</feature>
<evidence type="ECO:0000256" key="1">
    <source>
        <dbReference type="SAM" id="SignalP"/>
    </source>
</evidence>
<keyword evidence="1" id="KW-0732">Signal</keyword>
<proteinExistence type="predicted"/>
<feature type="domain" description="Beta-lactamase-related" evidence="2">
    <location>
        <begin position="52"/>
        <end position="371"/>
    </location>
</feature>
<dbReference type="PANTHER" id="PTHR46825:SF9">
    <property type="entry name" value="BETA-LACTAMASE-RELATED DOMAIN-CONTAINING PROTEIN"/>
    <property type="match status" value="1"/>
</dbReference>
<dbReference type="PANTHER" id="PTHR46825">
    <property type="entry name" value="D-ALANYL-D-ALANINE-CARBOXYPEPTIDASE/ENDOPEPTIDASE AMPH"/>
    <property type="match status" value="1"/>
</dbReference>
<dbReference type="InterPro" id="IPR001466">
    <property type="entry name" value="Beta-lactam-related"/>
</dbReference>
<dbReference type="Gene3D" id="3.40.710.10">
    <property type="entry name" value="DD-peptidase/beta-lactamase superfamily"/>
    <property type="match status" value="1"/>
</dbReference>
<organism evidence="3 4">
    <name type="scientific">Paraburkholderia bryophila</name>
    <dbReference type="NCBI Taxonomy" id="420952"/>
    <lineage>
        <taxon>Bacteria</taxon>
        <taxon>Pseudomonadati</taxon>
        <taxon>Pseudomonadota</taxon>
        <taxon>Betaproteobacteria</taxon>
        <taxon>Burkholderiales</taxon>
        <taxon>Burkholderiaceae</taxon>
        <taxon>Paraburkholderia</taxon>
    </lineage>
</organism>
<dbReference type="EMBL" id="JACCAU010000001">
    <property type="protein sequence ID" value="NYH15015.1"/>
    <property type="molecule type" value="Genomic_DNA"/>
</dbReference>